<accession>A0ACA9Y6F5</accession>
<evidence type="ECO:0000313" key="1">
    <source>
        <dbReference type="EMBL" id="CAH6720297.1"/>
    </source>
</evidence>
<comment type="caution">
    <text evidence="1">The sequence shown here is derived from an EMBL/GenBank/DDBJ whole genome shotgun (WGS) entry which is preliminary data.</text>
</comment>
<dbReference type="EMBL" id="CALSDN010000003">
    <property type="protein sequence ID" value="CAH6720297.1"/>
    <property type="molecule type" value="Genomic_DNA"/>
</dbReference>
<protein>
    <submittedName>
        <fullName evidence="1">Adenylyltransferase and sulfurtransferase Uba4p</fullName>
    </submittedName>
</protein>
<gene>
    <name evidence="1" type="ORF">CLIB1444_03S08790</name>
</gene>
<organism evidence="1 2">
    <name type="scientific">[Candida] jaroonii</name>
    <dbReference type="NCBI Taxonomy" id="467808"/>
    <lineage>
        <taxon>Eukaryota</taxon>
        <taxon>Fungi</taxon>
        <taxon>Dikarya</taxon>
        <taxon>Ascomycota</taxon>
        <taxon>Saccharomycotina</taxon>
        <taxon>Pichiomycetes</taxon>
        <taxon>Debaryomycetaceae</taxon>
        <taxon>Yamadazyma</taxon>
    </lineage>
</organism>
<dbReference type="Proteomes" id="UP001152531">
    <property type="component" value="Unassembled WGS sequence"/>
</dbReference>
<keyword evidence="2" id="KW-1185">Reference proteome</keyword>
<name>A0ACA9Y6F5_9ASCO</name>
<evidence type="ECO:0000313" key="2">
    <source>
        <dbReference type="Proteomes" id="UP001152531"/>
    </source>
</evidence>
<keyword evidence="1" id="KW-0808">Transferase</keyword>
<reference evidence="1" key="1">
    <citation type="submission" date="2022-06" db="EMBL/GenBank/DDBJ databases">
        <authorList>
            <person name="Legras J.-L."/>
            <person name="Devillers H."/>
            <person name="Grondin C."/>
        </authorList>
    </citation>
    <scope>NUCLEOTIDE SEQUENCE</scope>
    <source>
        <strain evidence="1">CLIB 1444</strain>
    </source>
</reference>
<proteinExistence type="predicted"/>
<keyword evidence="1" id="KW-0548">Nucleotidyltransferase</keyword>
<sequence length="427" mass="48348">MDSLSKDELIEKIRQLELENDQLKQQKSPEFEKIDDLFSQDEYLRYGRQMIVPGFGSLESQRKLKKAKILVIGAGGLGCPALLYLSASGIGEIGIVDDDIVDVSNLHRQVLHTTDNVGMYKCDSAKQYINRLNPHVKVTTYHERLTNDNAFKIFTEYDLILDCTDAPAVRYLINDVAVILGKTVVSGSGLKTDGQWTILNFETKGPCYRCFHPKPPSPNSVTSCQDGGVLGPAIGIIGLNMAMETLKVLIGHYQEFKPFMGAYFGFQNQYRMFKMRNRQKDCIVCGDNPQITREVIESNQLDYHVFCGRAEPYLIDSKYRISVDDYHKVKDTKHLLIDVRSVDQFGITALPNSINIPWDANFQKRQSIDEFLPPGYTKQDACYVICRYGNDSQIAAKTLMDFGFNNVKDIIGGMNKWSNIDKGIPRY</sequence>